<evidence type="ECO:0000256" key="7">
    <source>
        <dbReference type="ARBA" id="ARBA00022588"/>
    </source>
</evidence>
<proteinExistence type="predicted"/>
<feature type="compositionally biased region" description="Gly residues" evidence="20">
    <location>
        <begin position="79"/>
        <end position="93"/>
    </location>
</feature>
<keyword evidence="8" id="KW-0507">mRNA processing</keyword>
<dbReference type="GO" id="GO:0030246">
    <property type="term" value="F:carbohydrate binding"/>
    <property type="evidence" value="ECO:0007669"/>
    <property type="project" value="UniProtKB-UniRule"/>
</dbReference>
<keyword evidence="5" id="KW-0964">Secreted</keyword>
<keyword evidence="11" id="KW-0677">Repeat</keyword>
<reference evidence="22 23" key="2">
    <citation type="submission" date="2017-04" db="EMBL/GenBank/DDBJ databases">
        <title>CpG methylation of centromeres and impact of large insertions on vertebrate speciation.</title>
        <authorList>
            <person name="Ichikawa K."/>
            <person name="Yoshimura J."/>
            <person name="Morishita S."/>
        </authorList>
    </citation>
    <scope>NUCLEOTIDE SEQUENCE</scope>
    <source>
        <strain evidence="22 23">HNI</strain>
    </source>
</reference>
<evidence type="ECO:0000256" key="6">
    <source>
        <dbReference type="ARBA" id="ARBA00022553"/>
    </source>
</evidence>
<keyword evidence="12" id="KW-0221">Differentiation</keyword>
<evidence type="ECO:0000256" key="16">
    <source>
        <dbReference type="ARBA" id="ARBA00023157"/>
    </source>
</evidence>
<evidence type="ECO:0000256" key="14">
    <source>
        <dbReference type="ARBA" id="ARBA00022972"/>
    </source>
</evidence>
<dbReference type="SMART" id="SM00908">
    <property type="entry name" value="Gal-bind_lectin"/>
    <property type="match status" value="1"/>
</dbReference>
<dbReference type="GO" id="GO:0008380">
    <property type="term" value="P:RNA splicing"/>
    <property type="evidence" value="ECO:0007669"/>
    <property type="project" value="UniProtKB-KW"/>
</dbReference>
<keyword evidence="9" id="KW-0747">Spliceosome</keyword>
<feature type="region of interest" description="Disordered" evidence="20">
    <location>
        <begin position="1"/>
        <end position="120"/>
    </location>
</feature>
<dbReference type="FunFam" id="2.60.120.200:FF:000023">
    <property type="entry name" value="Galectin"/>
    <property type="match status" value="1"/>
</dbReference>
<feature type="domain" description="Galectin" evidence="21">
    <location>
        <begin position="121"/>
        <end position="252"/>
    </location>
</feature>
<dbReference type="GO" id="GO:0006397">
    <property type="term" value="P:mRNA processing"/>
    <property type="evidence" value="ECO:0007669"/>
    <property type="project" value="UniProtKB-KW"/>
</dbReference>
<dbReference type="Gene3D" id="2.60.120.200">
    <property type="match status" value="1"/>
</dbReference>
<keyword evidence="10 19" id="KW-0430">Lectin</keyword>
<dbReference type="CDD" id="cd00070">
    <property type="entry name" value="GLECT"/>
    <property type="match status" value="1"/>
</dbReference>
<evidence type="ECO:0000256" key="17">
    <source>
        <dbReference type="ARBA" id="ARBA00023187"/>
    </source>
</evidence>
<dbReference type="GO" id="GO:0030154">
    <property type="term" value="P:cell differentiation"/>
    <property type="evidence" value="ECO:0007669"/>
    <property type="project" value="UniProtKB-KW"/>
</dbReference>
<evidence type="ECO:0000256" key="13">
    <source>
        <dbReference type="ARBA" id="ARBA00022859"/>
    </source>
</evidence>
<evidence type="ECO:0000256" key="1">
    <source>
        <dbReference type="ARBA" id="ARBA00004123"/>
    </source>
</evidence>
<keyword evidence="15" id="KW-0007">Acetylation</keyword>
<evidence type="ECO:0000256" key="3">
    <source>
        <dbReference type="ARBA" id="ARBA00004613"/>
    </source>
</evidence>
<dbReference type="PROSITE" id="PS51304">
    <property type="entry name" value="GALECTIN"/>
    <property type="match status" value="1"/>
</dbReference>
<dbReference type="SUPFAM" id="SSF49899">
    <property type="entry name" value="Concanavalin A-like lectins/glucanases"/>
    <property type="match status" value="1"/>
</dbReference>
<evidence type="ECO:0000256" key="12">
    <source>
        <dbReference type="ARBA" id="ARBA00022782"/>
    </source>
</evidence>
<dbReference type="Pfam" id="PF00337">
    <property type="entry name" value="Gal-bind_lectin"/>
    <property type="match status" value="1"/>
</dbReference>
<dbReference type="SMART" id="SM00276">
    <property type="entry name" value="GLECT"/>
    <property type="match status" value="1"/>
</dbReference>
<keyword evidence="6" id="KW-0597">Phosphoprotein</keyword>
<name>A0A3P9LLL2_ORYLA</name>
<evidence type="ECO:0000256" key="20">
    <source>
        <dbReference type="SAM" id="MobiDB-lite"/>
    </source>
</evidence>
<reference evidence="22" key="4">
    <citation type="submission" date="2025-09" db="UniProtKB">
        <authorList>
            <consortium name="Ensembl"/>
        </authorList>
    </citation>
    <scope>IDENTIFICATION</scope>
    <source>
        <strain evidence="22">HNI</strain>
    </source>
</reference>
<evidence type="ECO:0000256" key="15">
    <source>
        <dbReference type="ARBA" id="ARBA00022990"/>
    </source>
</evidence>
<keyword evidence="13" id="KW-0391">Immunity</keyword>
<dbReference type="AlphaFoldDB" id="A0A3P9LLL2"/>
<evidence type="ECO:0000256" key="18">
    <source>
        <dbReference type="ARBA" id="ARBA00023242"/>
    </source>
</evidence>
<evidence type="ECO:0000256" key="10">
    <source>
        <dbReference type="ARBA" id="ARBA00022734"/>
    </source>
</evidence>
<organism evidence="22 23">
    <name type="scientific">Oryzias latipes</name>
    <name type="common">Japanese rice fish</name>
    <name type="synonym">Japanese killifish</name>
    <dbReference type="NCBI Taxonomy" id="8090"/>
    <lineage>
        <taxon>Eukaryota</taxon>
        <taxon>Metazoa</taxon>
        <taxon>Chordata</taxon>
        <taxon>Craniata</taxon>
        <taxon>Vertebrata</taxon>
        <taxon>Euteleostomi</taxon>
        <taxon>Actinopterygii</taxon>
        <taxon>Neopterygii</taxon>
        <taxon>Teleostei</taxon>
        <taxon>Neoteleostei</taxon>
        <taxon>Acanthomorphata</taxon>
        <taxon>Ovalentaria</taxon>
        <taxon>Atherinomorphae</taxon>
        <taxon>Beloniformes</taxon>
        <taxon>Adrianichthyidae</taxon>
        <taxon>Oryziinae</taxon>
        <taxon>Oryzias</taxon>
    </lineage>
</organism>
<evidence type="ECO:0000313" key="22">
    <source>
        <dbReference type="Ensembl" id="ENSORLP00020021610.1"/>
    </source>
</evidence>
<protein>
    <recommendedName>
        <fullName evidence="19">Galectin</fullName>
    </recommendedName>
</protein>
<reference key="1">
    <citation type="journal article" date="2007" name="Nature">
        <title>The medaka draft genome and insights into vertebrate genome evolution.</title>
        <authorList>
            <person name="Kasahara M."/>
            <person name="Naruse K."/>
            <person name="Sasaki S."/>
            <person name="Nakatani Y."/>
            <person name="Qu W."/>
            <person name="Ahsan B."/>
            <person name="Yamada T."/>
            <person name="Nagayasu Y."/>
            <person name="Doi K."/>
            <person name="Kasai Y."/>
            <person name="Jindo T."/>
            <person name="Kobayashi D."/>
            <person name="Shimada A."/>
            <person name="Toyoda A."/>
            <person name="Kuroki Y."/>
            <person name="Fujiyama A."/>
            <person name="Sasaki T."/>
            <person name="Shimizu A."/>
            <person name="Asakawa S."/>
            <person name="Shimizu N."/>
            <person name="Hashimoto S."/>
            <person name="Yang J."/>
            <person name="Lee Y."/>
            <person name="Matsushima K."/>
            <person name="Sugano S."/>
            <person name="Sakaizumi M."/>
            <person name="Narita T."/>
            <person name="Ohishi K."/>
            <person name="Haga S."/>
            <person name="Ohta F."/>
            <person name="Nomoto H."/>
            <person name="Nogata K."/>
            <person name="Morishita T."/>
            <person name="Endo T."/>
            <person name="Shin-I T."/>
            <person name="Takeda H."/>
            <person name="Morishita S."/>
            <person name="Kohara Y."/>
        </authorList>
    </citation>
    <scope>NUCLEOTIDE SEQUENCE [LARGE SCALE GENOMIC DNA]</scope>
    <source>
        <strain>Hd-rR</strain>
    </source>
</reference>
<dbReference type="InterPro" id="IPR013320">
    <property type="entry name" value="ConA-like_dom_sf"/>
</dbReference>
<dbReference type="GO" id="GO:0019863">
    <property type="term" value="F:IgE binding"/>
    <property type="evidence" value="ECO:0007669"/>
    <property type="project" value="UniProtKB-KW"/>
</dbReference>
<dbReference type="GO" id="GO:0005576">
    <property type="term" value="C:extracellular region"/>
    <property type="evidence" value="ECO:0007669"/>
    <property type="project" value="UniProtKB-SubCell"/>
</dbReference>
<dbReference type="InterPro" id="IPR044156">
    <property type="entry name" value="Galectin-like"/>
</dbReference>
<keyword evidence="18" id="KW-0539">Nucleus</keyword>
<keyword evidence="4" id="KW-0963">Cytoplasm</keyword>
<evidence type="ECO:0000256" key="2">
    <source>
        <dbReference type="ARBA" id="ARBA00004496"/>
    </source>
</evidence>
<keyword evidence="17" id="KW-0508">mRNA splicing</keyword>
<evidence type="ECO:0000256" key="5">
    <source>
        <dbReference type="ARBA" id="ARBA00022525"/>
    </source>
</evidence>
<keyword evidence="14" id="KW-0389">IgE-binding protein</keyword>
<feature type="compositionally biased region" description="Pro residues" evidence="20">
    <location>
        <begin position="100"/>
        <end position="110"/>
    </location>
</feature>
<evidence type="ECO:0000313" key="23">
    <source>
        <dbReference type="Proteomes" id="UP000265180"/>
    </source>
</evidence>
<evidence type="ECO:0000256" key="9">
    <source>
        <dbReference type="ARBA" id="ARBA00022728"/>
    </source>
</evidence>
<dbReference type="GO" id="GO:0045087">
    <property type="term" value="P:innate immune response"/>
    <property type="evidence" value="ECO:0007669"/>
    <property type="project" value="UniProtKB-KW"/>
</dbReference>
<feature type="compositionally biased region" description="Pro residues" evidence="20">
    <location>
        <begin position="37"/>
        <end position="75"/>
    </location>
</feature>
<evidence type="ECO:0000256" key="4">
    <source>
        <dbReference type="ARBA" id="ARBA00022490"/>
    </source>
</evidence>
<evidence type="ECO:0000256" key="19">
    <source>
        <dbReference type="RuleBase" id="RU102079"/>
    </source>
</evidence>
<dbReference type="InterPro" id="IPR001079">
    <property type="entry name" value="Galectin_CRD"/>
</dbReference>
<keyword evidence="7" id="KW-0399">Innate immunity</keyword>
<evidence type="ECO:0000259" key="21">
    <source>
        <dbReference type="PROSITE" id="PS51304"/>
    </source>
</evidence>
<evidence type="ECO:0000256" key="11">
    <source>
        <dbReference type="ARBA" id="ARBA00022737"/>
    </source>
</evidence>
<dbReference type="Proteomes" id="UP000265180">
    <property type="component" value="Chromosome 22"/>
</dbReference>
<reference evidence="22" key="3">
    <citation type="submission" date="2025-08" db="UniProtKB">
        <authorList>
            <consortium name="Ensembl"/>
        </authorList>
    </citation>
    <scope>IDENTIFICATION</scope>
    <source>
        <strain evidence="22">HNI</strain>
    </source>
</reference>
<keyword evidence="16" id="KW-1015">Disulfide bond</keyword>
<evidence type="ECO:0000256" key="8">
    <source>
        <dbReference type="ARBA" id="ARBA00022664"/>
    </source>
</evidence>
<dbReference type="PANTHER" id="PTHR11346:SF26">
    <property type="entry name" value="GALECTIN-3"/>
    <property type="match status" value="1"/>
</dbReference>
<dbReference type="GO" id="GO:0005737">
    <property type="term" value="C:cytoplasm"/>
    <property type="evidence" value="ECO:0007669"/>
    <property type="project" value="UniProtKB-SubCell"/>
</dbReference>
<sequence>MDLSDALDGQANSQTNSGAPGFTNPAWPGGQQAPTWPGQPGPNPTWPGQPGPNPTWPGQPGPSPTWPGQPGPNPTWPGGQSGGGGMWPGGPGGWQNPSVGPGPGPGPTVPTSPQQSLSVPFNQKLPNGVYDKMLITIVGTVKPNAERFTVELAAKSDLAFHFNARFNERSKKVIVRNSLIAKKWGKEERDLEHFPFIQGQPFEMKILCTNKEFKVAVNKSHLLEFKHRITNLSSVDTLSIFFDLTLSSVNMETIP</sequence>
<dbReference type="Ensembl" id="ENSORLT00020014120.1">
    <property type="protein sequence ID" value="ENSORLP00020021610.1"/>
    <property type="gene ID" value="ENSORLG00020001489.1"/>
</dbReference>
<dbReference type="PANTHER" id="PTHR11346">
    <property type="entry name" value="GALECTIN"/>
    <property type="match status" value="1"/>
</dbReference>
<comment type="subcellular location">
    <subcellularLocation>
        <location evidence="2">Cytoplasm</location>
    </subcellularLocation>
    <subcellularLocation>
        <location evidence="1">Nucleus</location>
    </subcellularLocation>
    <subcellularLocation>
        <location evidence="3">Secreted</location>
    </subcellularLocation>
</comment>
<accession>A0A3P9LLL2</accession>
<dbReference type="GO" id="GO:0005681">
    <property type="term" value="C:spliceosomal complex"/>
    <property type="evidence" value="ECO:0007669"/>
    <property type="project" value="UniProtKB-KW"/>
</dbReference>